<organism evidence="5 6">
    <name type="scientific">Aspergillus phoenicis ATCC 13157</name>
    <dbReference type="NCBI Taxonomy" id="1353007"/>
    <lineage>
        <taxon>Eukaryota</taxon>
        <taxon>Fungi</taxon>
        <taxon>Dikarya</taxon>
        <taxon>Ascomycota</taxon>
        <taxon>Pezizomycotina</taxon>
        <taxon>Eurotiomycetes</taxon>
        <taxon>Eurotiomycetidae</taxon>
        <taxon>Eurotiales</taxon>
        <taxon>Aspergillaceae</taxon>
        <taxon>Aspergillus</taxon>
    </lineage>
</organism>
<protein>
    <submittedName>
        <fullName evidence="5">FAD/NAD(P)-binding domain-containing protein</fullName>
    </submittedName>
</protein>
<dbReference type="GO" id="GO:0016491">
    <property type="term" value="F:oxidoreductase activity"/>
    <property type="evidence" value="ECO:0007669"/>
    <property type="project" value="UniProtKB-KW"/>
</dbReference>
<dbReference type="EMBL" id="KZ851853">
    <property type="protein sequence ID" value="RDK42330.1"/>
    <property type="molecule type" value="Genomic_DNA"/>
</dbReference>
<feature type="domain" description="FAD-binding" evidence="4">
    <location>
        <begin position="140"/>
        <end position="519"/>
    </location>
</feature>
<keyword evidence="3" id="KW-0560">Oxidoreductase</keyword>
<dbReference type="InterPro" id="IPR036188">
    <property type="entry name" value="FAD/NAD-bd_sf"/>
</dbReference>
<keyword evidence="2" id="KW-0274">FAD</keyword>
<dbReference type="GO" id="GO:0071949">
    <property type="term" value="F:FAD binding"/>
    <property type="evidence" value="ECO:0007669"/>
    <property type="project" value="InterPro"/>
</dbReference>
<name>A0A370PJG0_ASPPH</name>
<dbReference type="InterPro" id="IPR002938">
    <property type="entry name" value="FAD-bd"/>
</dbReference>
<dbReference type="GO" id="GO:0044550">
    <property type="term" value="P:secondary metabolite biosynthetic process"/>
    <property type="evidence" value="ECO:0007669"/>
    <property type="project" value="TreeGrafter"/>
</dbReference>
<gene>
    <name evidence="5" type="ORF">M752DRAFT_283729</name>
</gene>
<reference evidence="5 6" key="1">
    <citation type="submission" date="2018-07" db="EMBL/GenBank/DDBJ databases">
        <title>Section-level genome sequencing of Aspergillus section Nigri to investigate inter- and intra-species variation.</title>
        <authorList>
            <consortium name="DOE Joint Genome Institute"/>
            <person name="Vesth T.C."/>
            <person name="Nybo J.L."/>
            <person name="Theobald S."/>
            <person name="Frisvad J.C."/>
            <person name="Larsen T.O."/>
            <person name="Nielsen K.F."/>
            <person name="Hoof J.B."/>
            <person name="Brandl J."/>
            <person name="Salamov A."/>
            <person name="Riley R."/>
            <person name="Gladden J.M."/>
            <person name="Phatale P."/>
            <person name="Nielsen M.T."/>
            <person name="Lyhne E.K."/>
            <person name="Kogle M.E."/>
            <person name="Strasser K."/>
            <person name="McDonnell E."/>
            <person name="Barry K."/>
            <person name="Clum A."/>
            <person name="Chen C."/>
            <person name="Nolan M."/>
            <person name="Sandor L."/>
            <person name="Kuo A."/>
            <person name="Lipzen A."/>
            <person name="Hainaut M."/>
            <person name="Drula E."/>
            <person name="Tsang A."/>
            <person name="Magnuson J.K."/>
            <person name="Henrissat B."/>
            <person name="Wiebenga A."/>
            <person name="Simmons B.A."/>
            <person name="Makela M.R."/>
            <person name="De vries R.P."/>
            <person name="Grigoriev I.V."/>
            <person name="Mortensen U.H."/>
            <person name="Baker S.E."/>
            <person name="Andersen M.R."/>
        </authorList>
    </citation>
    <scope>NUCLEOTIDE SEQUENCE [LARGE SCALE GENOMIC DNA]</scope>
    <source>
        <strain evidence="5 6">ATCC 13157</strain>
    </source>
</reference>
<dbReference type="SUPFAM" id="SSF51905">
    <property type="entry name" value="FAD/NAD(P)-binding domain"/>
    <property type="match status" value="1"/>
</dbReference>
<accession>A0A370PJG0</accession>
<evidence type="ECO:0000259" key="4">
    <source>
        <dbReference type="Pfam" id="PF01494"/>
    </source>
</evidence>
<dbReference type="InterPro" id="IPR051104">
    <property type="entry name" value="FAD_monoxygenase"/>
</dbReference>
<dbReference type="PANTHER" id="PTHR46720:SF3">
    <property type="entry name" value="FAD-BINDING DOMAIN-CONTAINING PROTEIN-RELATED"/>
    <property type="match status" value="1"/>
</dbReference>
<evidence type="ECO:0000256" key="1">
    <source>
        <dbReference type="ARBA" id="ARBA00022630"/>
    </source>
</evidence>
<proteinExistence type="predicted"/>
<evidence type="ECO:0000313" key="5">
    <source>
        <dbReference type="EMBL" id="RDK42330.1"/>
    </source>
</evidence>
<keyword evidence="6" id="KW-1185">Reference proteome</keyword>
<evidence type="ECO:0000256" key="3">
    <source>
        <dbReference type="ARBA" id="ARBA00023002"/>
    </source>
</evidence>
<evidence type="ECO:0000313" key="6">
    <source>
        <dbReference type="Proteomes" id="UP000254937"/>
    </source>
</evidence>
<evidence type="ECO:0000256" key="2">
    <source>
        <dbReference type="ARBA" id="ARBA00022827"/>
    </source>
</evidence>
<dbReference type="Gene3D" id="3.50.50.60">
    <property type="entry name" value="FAD/NAD(P)-binding domain"/>
    <property type="match status" value="1"/>
</dbReference>
<dbReference type="PANTHER" id="PTHR46720">
    <property type="entry name" value="HYDROXYLASE, PUTATIVE (AFU_ORTHOLOGUE AFUA_3G01460)-RELATED"/>
    <property type="match status" value="1"/>
</dbReference>
<dbReference type="PRINTS" id="PR00420">
    <property type="entry name" value="RNGMNOXGNASE"/>
</dbReference>
<dbReference type="Pfam" id="PF01494">
    <property type="entry name" value="FAD_binding_3"/>
    <property type="match status" value="1"/>
</dbReference>
<keyword evidence="1" id="KW-0285">Flavoprotein</keyword>
<dbReference type="Proteomes" id="UP000254937">
    <property type="component" value="Unassembled WGS sequence"/>
</dbReference>
<sequence length="575" mass="63782">MQSYPGEIIDAQCQIPASGKRIHCKKIIDVQAKSIWKEQEDMSIRLRLVRCGHVGVHTSNLHDIACGLSRMDGTFQTAKFSRLGKNWIFWSAHSLDAVDADAAIRASIGTPAADMLPALFINRNLPVNSPTMSGDTIRDLHVAIVGAGIGGLALAMGLEKQGVPYTIYEAAPEFSVVGAGIGFGPNGDLALDMLQEGFRAEYDKVCVGNKPGEPQDIYYEGMLLQPGLGTQIFSPSCIISVDSHSHCLYRSGTDVEQAHRHAVLEIMTKYISIEKVRFSKTLVGIQQRPGKVILKFADGDTAEASILVGADGIKSTVRKHVLGPLYPSQVEPVYADSYCYRGVIPISEAKEIFGNLTDVAKMYVGEKRCCVTYMISKGEEFNFLLCALDDKPWELKNSVSQKISHEAMMADFEGPEVDERFRRLLRKARQVKWGFFHHRYTATYYRDRVVLLGDSAHASLPFQAAGAGQGLEDSLILSNLLARIYHAPDQGAALAPFISACLTAYDAIRRPRAQKQLERAYEMSHMLHFQHPETGKTVDKIASKLQKQWFDWIWFHDLNADIDAAFHKMDEALNA</sequence>
<dbReference type="AlphaFoldDB" id="A0A370PJG0"/>